<sequence>MVTVAEVVGRDPVELPPLQKTISSEALNDLFHEDTPLPGAYVMFPYCDVWVIVHGDRTIDVFTEYAATTAADDVPTDSEGQPTDDQVVVLHAENGRHTFAADDDLETLHEIVEGADDAAEAWEDTITFAEQR</sequence>
<protein>
    <recommendedName>
        <fullName evidence="1">Halobacterial output domain-containing protein</fullName>
    </recommendedName>
</protein>
<organism evidence="2 3">
    <name type="scientific">Halovivax asiaticus JCM 14624</name>
    <dbReference type="NCBI Taxonomy" id="1227490"/>
    <lineage>
        <taxon>Archaea</taxon>
        <taxon>Methanobacteriati</taxon>
        <taxon>Methanobacteriota</taxon>
        <taxon>Stenosarchaea group</taxon>
        <taxon>Halobacteria</taxon>
        <taxon>Halobacteriales</taxon>
        <taxon>Natrialbaceae</taxon>
        <taxon>Halovivax</taxon>
    </lineage>
</organism>
<dbReference type="EMBL" id="AOIQ01000006">
    <property type="protein sequence ID" value="ELZ13709.1"/>
    <property type="molecule type" value="Genomic_DNA"/>
</dbReference>
<evidence type="ECO:0000313" key="3">
    <source>
        <dbReference type="Proteomes" id="UP000011560"/>
    </source>
</evidence>
<keyword evidence="3" id="KW-1185">Reference proteome</keyword>
<reference evidence="2 3" key="1">
    <citation type="journal article" date="2014" name="PLoS Genet.">
        <title>Phylogenetically driven sequencing of extremely halophilic archaea reveals strategies for static and dynamic osmo-response.</title>
        <authorList>
            <person name="Becker E.A."/>
            <person name="Seitzer P.M."/>
            <person name="Tritt A."/>
            <person name="Larsen D."/>
            <person name="Krusor M."/>
            <person name="Yao A.I."/>
            <person name="Wu D."/>
            <person name="Madern D."/>
            <person name="Eisen J.A."/>
            <person name="Darling A.E."/>
            <person name="Facciotti M.T."/>
        </authorList>
    </citation>
    <scope>NUCLEOTIDE SEQUENCE [LARGE SCALE GENOMIC DNA]</scope>
    <source>
        <strain evidence="2 3">JCM 14624</strain>
    </source>
</reference>
<dbReference type="InterPro" id="IPR040624">
    <property type="entry name" value="HalOD1"/>
</dbReference>
<dbReference type="PATRIC" id="fig|1227490.4.peg.539"/>
<accession>M0BVL1</accession>
<dbReference type="AlphaFoldDB" id="M0BVL1"/>
<gene>
    <name evidence="2" type="ORF">C479_02651</name>
</gene>
<feature type="domain" description="Halobacterial output" evidence="1">
    <location>
        <begin position="3"/>
        <end position="61"/>
    </location>
</feature>
<dbReference type="Proteomes" id="UP000011560">
    <property type="component" value="Unassembled WGS sequence"/>
</dbReference>
<evidence type="ECO:0000313" key="2">
    <source>
        <dbReference type="EMBL" id="ELZ13709.1"/>
    </source>
</evidence>
<evidence type="ECO:0000259" key="1">
    <source>
        <dbReference type="Pfam" id="PF18545"/>
    </source>
</evidence>
<dbReference type="Pfam" id="PF18545">
    <property type="entry name" value="HalOD1"/>
    <property type="match status" value="1"/>
</dbReference>
<proteinExistence type="predicted"/>
<name>M0BVL1_9EURY</name>
<comment type="caution">
    <text evidence="2">The sequence shown here is derived from an EMBL/GenBank/DDBJ whole genome shotgun (WGS) entry which is preliminary data.</text>
</comment>